<name>A0A2V5KZB9_9MICC</name>
<protein>
    <recommendedName>
        <fullName evidence="3">Alpha/beta hydrolase</fullName>
    </recommendedName>
</protein>
<dbReference type="RefSeq" id="WP_110503262.1">
    <property type="nucleotide sequence ID" value="NZ_QJVD01000082.1"/>
</dbReference>
<proteinExistence type="predicted"/>
<reference evidence="1 2" key="1">
    <citation type="submission" date="2018-05" db="EMBL/GenBank/DDBJ databases">
        <title>Genetic diversity of glacier-inhabiting Cryobacterium bacteria in China and description of Cryobacterium mengkeensis sp. nov. and Arthrobacter glacialis sp. nov.</title>
        <authorList>
            <person name="Liu Q."/>
            <person name="Xin Y.-H."/>
        </authorList>
    </citation>
    <scope>NUCLEOTIDE SEQUENCE [LARGE SCALE GENOMIC DNA]</scope>
    <source>
        <strain evidence="1 2">LI2</strain>
    </source>
</reference>
<dbReference type="Proteomes" id="UP000247832">
    <property type="component" value="Unassembled WGS sequence"/>
</dbReference>
<organism evidence="1 2">
    <name type="scientific">Arthrobacter livingstonensis</name>
    <dbReference type="NCBI Taxonomy" id="670078"/>
    <lineage>
        <taxon>Bacteria</taxon>
        <taxon>Bacillati</taxon>
        <taxon>Actinomycetota</taxon>
        <taxon>Actinomycetes</taxon>
        <taxon>Micrococcales</taxon>
        <taxon>Micrococcaceae</taxon>
        <taxon>Arthrobacter</taxon>
    </lineage>
</organism>
<comment type="caution">
    <text evidence="1">The sequence shown here is derived from an EMBL/GenBank/DDBJ whole genome shotgun (WGS) entry which is preliminary data.</text>
</comment>
<evidence type="ECO:0000313" key="2">
    <source>
        <dbReference type="Proteomes" id="UP000247832"/>
    </source>
</evidence>
<gene>
    <name evidence="1" type="ORF">CVV68_22785</name>
</gene>
<keyword evidence="2" id="KW-1185">Reference proteome</keyword>
<evidence type="ECO:0008006" key="3">
    <source>
        <dbReference type="Google" id="ProtNLM"/>
    </source>
</evidence>
<evidence type="ECO:0000313" key="1">
    <source>
        <dbReference type="EMBL" id="PYI64018.1"/>
    </source>
</evidence>
<accession>A0A2V5KZB9</accession>
<dbReference type="OrthoDB" id="3810256at2"/>
<sequence>MVVVGHSFGDLVAQKLLGDNLASAAVAIDSAAMKGVNKVTLTVWRSSFPVISRASNKAKAVSLTENQFRYGFGNEIPKAESKVLFEQFSIPVPALLRGLGTIARESSDKAHTRASGAV</sequence>
<dbReference type="AlphaFoldDB" id="A0A2V5KZB9"/>
<dbReference type="EMBL" id="QJVD01000082">
    <property type="protein sequence ID" value="PYI64018.1"/>
    <property type="molecule type" value="Genomic_DNA"/>
</dbReference>